<comment type="function">
    <text evidence="6">Involved in the gluconeogenesis. Catalyzes stereospecifically the conversion of dihydroxyacetone phosphate (DHAP) to D-glyceraldehyde-3-phosphate (G3P).</text>
</comment>
<dbReference type="PANTHER" id="PTHR21139:SF42">
    <property type="entry name" value="TRIOSEPHOSPHATE ISOMERASE"/>
    <property type="match status" value="1"/>
</dbReference>
<comment type="similarity">
    <text evidence="1 6 7">Belongs to the triosephosphate isomerase family.</text>
</comment>
<keyword evidence="5 6" id="KW-0413">Isomerase</keyword>
<dbReference type="NCBIfam" id="TIGR00419">
    <property type="entry name" value="tim"/>
    <property type="match status" value="1"/>
</dbReference>
<accession>A0ABU3BQL7</accession>
<comment type="pathway">
    <text evidence="6 7">Carbohydrate degradation; glycolysis; D-glyceraldehyde 3-phosphate from glycerone phosphate: step 1/1.</text>
</comment>
<dbReference type="Proteomes" id="UP001267426">
    <property type="component" value="Unassembled WGS sequence"/>
</dbReference>
<keyword evidence="3 6" id="KW-0963">Cytoplasm</keyword>
<evidence type="ECO:0000256" key="1">
    <source>
        <dbReference type="ARBA" id="ARBA00007422"/>
    </source>
</evidence>
<comment type="pathway">
    <text evidence="6 7">Carbohydrate biosynthesis; gluconeogenesis.</text>
</comment>
<evidence type="ECO:0000313" key="9">
    <source>
        <dbReference type="Proteomes" id="UP001267426"/>
    </source>
</evidence>
<feature type="binding site" evidence="6">
    <location>
        <begin position="6"/>
        <end position="8"/>
    </location>
    <ligand>
        <name>substrate</name>
    </ligand>
</feature>
<dbReference type="EMBL" id="JAVRHT010000014">
    <property type="protein sequence ID" value="MDT0631582.1"/>
    <property type="molecule type" value="Genomic_DNA"/>
</dbReference>
<dbReference type="InterPro" id="IPR000652">
    <property type="entry name" value="Triosephosphate_isomerase"/>
</dbReference>
<reference evidence="8 9" key="1">
    <citation type="submission" date="2023-09" db="EMBL/GenBank/DDBJ databases">
        <authorList>
            <person name="Rey-Velasco X."/>
        </authorList>
    </citation>
    <scope>NUCLEOTIDE SEQUENCE [LARGE SCALE GENOMIC DNA]</scope>
    <source>
        <strain evidence="8 9">F394</strain>
    </source>
</reference>
<dbReference type="InterPro" id="IPR022896">
    <property type="entry name" value="TrioseP_Isoase_bac/euk"/>
</dbReference>
<dbReference type="Gene3D" id="3.20.20.70">
    <property type="entry name" value="Aldolase class I"/>
    <property type="match status" value="1"/>
</dbReference>
<dbReference type="PROSITE" id="PS00171">
    <property type="entry name" value="TIM_1"/>
    <property type="match status" value="1"/>
</dbReference>
<evidence type="ECO:0000256" key="4">
    <source>
        <dbReference type="ARBA" id="ARBA00023152"/>
    </source>
</evidence>
<feature type="binding site" evidence="6">
    <location>
        <position position="208"/>
    </location>
    <ligand>
        <name>substrate</name>
    </ligand>
</feature>
<feature type="active site" description="Electrophile" evidence="6">
    <location>
        <position position="91"/>
    </location>
</feature>
<evidence type="ECO:0000256" key="5">
    <source>
        <dbReference type="ARBA" id="ARBA00023235"/>
    </source>
</evidence>
<name>A0ABU3BQL7_9BACT</name>
<feature type="binding site" evidence="6">
    <location>
        <position position="169"/>
    </location>
    <ligand>
        <name>substrate</name>
    </ligand>
</feature>
<dbReference type="GO" id="GO:0004807">
    <property type="term" value="F:triose-phosphate isomerase activity"/>
    <property type="evidence" value="ECO:0007669"/>
    <property type="project" value="UniProtKB-EC"/>
</dbReference>
<evidence type="ECO:0000256" key="2">
    <source>
        <dbReference type="ARBA" id="ARBA00022432"/>
    </source>
</evidence>
<dbReference type="PANTHER" id="PTHR21139">
    <property type="entry name" value="TRIOSEPHOSPHATE ISOMERASE"/>
    <property type="match status" value="1"/>
</dbReference>
<organism evidence="8 9">
    <name type="scientific">Rubrivirga litoralis</name>
    <dbReference type="NCBI Taxonomy" id="3075598"/>
    <lineage>
        <taxon>Bacteria</taxon>
        <taxon>Pseudomonadati</taxon>
        <taxon>Rhodothermota</taxon>
        <taxon>Rhodothermia</taxon>
        <taxon>Rhodothermales</taxon>
        <taxon>Rubricoccaceae</taxon>
        <taxon>Rubrivirga</taxon>
    </lineage>
</organism>
<keyword evidence="9" id="KW-1185">Reference proteome</keyword>
<sequence length="254" mass="25832">MLVVGNWKMNTDLDGAVRLASDVVRETGGAASGVGVCPPTVWLDAVAERVRGSRVRLGAQNVHPAPEGAFTGETAPPMLAALGVDLVVVGHSERRQLFGETSAFVAEKVRAAMGAGLVPILCVGETLEERDAGDAEATVLAQLDASLDGVELASADRLVVAYEPVWAIGTGRTASPEQAQAVHAAVRARLAERFDGAGRGVALLYGGSVKPGNAADLFAQPDLDGALVGGASLDASDFAQIVAAADDAGARRAG</sequence>
<feature type="active site" description="Proton acceptor" evidence="6">
    <location>
        <position position="163"/>
    </location>
</feature>
<comment type="catalytic activity">
    <reaction evidence="6 7">
        <text>D-glyceraldehyde 3-phosphate = dihydroxyacetone phosphate</text>
        <dbReference type="Rhea" id="RHEA:18585"/>
        <dbReference type="ChEBI" id="CHEBI:57642"/>
        <dbReference type="ChEBI" id="CHEBI:59776"/>
        <dbReference type="EC" id="5.3.1.1"/>
    </reaction>
</comment>
<dbReference type="CDD" id="cd00311">
    <property type="entry name" value="TIM"/>
    <property type="match status" value="1"/>
</dbReference>
<dbReference type="PROSITE" id="PS51440">
    <property type="entry name" value="TIM_2"/>
    <property type="match status" value="1"/>
</dbReference>
<keyword evidence="2 6" id="KW-0312">Gluconeogenesis</keyword>
<evidence type="ECO:0000256" key="6">
    <source>
        <dbReference type="HAMAP-Rule" id="MF_00147"/>
    </source>
</evidence>
<evidence type="ECO:0000256" key="3">
    <source>
        <dbReference type="ARBA" id="ARBA00022490"/>
    </source>
</evidence>
<dbReference type="InterPro" id="IPR013785">
    <property type="entry name" value="Aldolase_TIM"/>
</dbReference>
<dbReference type="InterPro" id="IPR020861">
    <property type="entry name" value="Triosephosphate_isomerase_AS"/>
</dbReference>
<feature type="binding site" evidence="6">
    <location>
        <begin position="229"/>
        <end position="230"/>
    </location>
    <ligand>
        <name>substrate</name>
    </ligand>
</feature>
<comment type="subcellular location">
    <subcellularLocation>
        <location evidence="6 7">Cytoplasm</location>
    </subcellularLocation>
</comment>
<dbReference type="Pfam" id="PF00121">
    <property type="entry name" value="TIM"/>
    <property type="match status" value="1"/>
</dbReference>
<proteinExistence type="inferred from homology"/>
<evidence type="ECO:0000313" key="8">
    <source>
        <dbReference type="EMBL" id="MDT0631582.1"/>
    </source>
</evidence>
<dbReference type="EC" id="5.3.1.1" evidence="6 7"/>
<dbReference type="HAMAP" id="MF_00147_B">
    <property type="entry name" value="TIM_B"/>
    <property type="match status" value="1"/>
</dbReference>
<protein>
    <recommendedName>
        <fullName evidence="6 7">Triosephosphate isomerase</fullName>
        <shortName evidence="6">TIM</shortName>
        <shortName evidence="6">TPI</shortName>
        <ecNumber evidence="6 7">5.3.1.1</ecNumber>
    </recommendedName>
    <alternativeName>
        <fullName evidence="6">Triose-phosphate isomerase</fullName>
    </alternativeName>
</protein>
<dbReference type="SUPFAM" id="SSF51351">
    <property type="entry name" value="Triosephosphate isomerase (TIM)"/>
    <property type="match status" value="1"/>
</dbReference>
<gene>
    <name evidence="6 8" type="primary">tpiA</name>
    <name evidence="8" type="ORF">RM540_07450</name>
</gene>
<comment type="subunit">
    <text evidence="6 7">Homodimer.</text>
</comment>
<dbReference type="RefSeq" id="WP_311662924.1">
    <property type="nucleotide sequence ID" value="NZ_JAVRHT010000014.1"/>
</dbReference>
<comment type="caution">
    <text evidence="8">The sequence shown here is derived from an EMBL/GenBank/DDBJ whole genome shotgun (WGS) entry which is preliminary data.</text>
</comment>
<dbReference type="InterPro" id="IPR035990">
    <property type="entry name" value="TIM_sf"/>
</dbReference>
<evidence type="ECO:0000256" key="7">
    <source>
        <dbReference type="RuleBase" id="RU363013"/>
    </source>
</evidence>
<keyword evidence="4 6" id="KW-0324">Glycolysis</keyword>